<reference evidence="5 6" key="1">
    <citation type="submission" date="2021-03" db="EMBL/GenBank/DDBJ databases">
        <title>Sequencing the genomes of 1000 actinobacteria strains.</title>
        <authorList>
            <person name="Klenk H.-P."/>
        </authorList>
    </citation>
    <scope>NUCLEOTIDE SEQUENCE [LARGE SCALE GENOMIC DNA]</scope>
    <source>
        <strain evidence="5 6">DSM 45510</strain>
    </source>
</reference>
<name>A0ABS4PKJ4_9PSEU</name>
<accession>A0ABS4PKJ4</accession>
<evidence type="ECO:0000256" key="4">
    <source>
        <dbReference type="ARBA" id="ARBA00023186"/>
    </source>
</evidence>
<gene>
    <name evidence="5" type="ORF">JOM49_000652</name>
</gene>
<dbReference type="EMBL" id="JAGGMS010000001">
    <property type="protein sequence ID" value="MBP2179126.1"/>
    <property type="molecule type" value="Genomic_DNA"/>
</dbReference>
<proteinExistence type="inferred from homology"/>
<sequence length="236" mass="25985">MRVPRPIVLPLAVFRQAWKWQGLGPLHPVIGIEERWADTDTQRDLENRILDGLTRAGLARNGVLSRHFKDVLKVLAEADREFYGWVGLVDSGRSAGVLVATDEFGSAVRVFRDDAHLRLDQAEFDAPERSLVDSLPRVPPAPVPELRVPRSNADAVTEVTRTRRTGVHKLHAARPDRGGSRRRSAPLTVLDLAGRGRVMTFVTEGKGAEPQVTCAPGAPEALVRHLHAADSALRPY</sequence>
<dbReference type="Proteomes" id="UP000741013">
    <property type="component" value="Unassembled WGS sequence"/>
</dbReference>
<dbReference type="Pfam" id="PF14011">
    <property type="entry name" value="ESX-1_EspG"/>
    <property type="match status" value="1"/>
</dbReference>
<comment type="similarity">
    <text evidence="2">Belongs to the EspG family.</text>
</comment>
<keyword evidence="3" id="KW-0963">Cytoplasm</keyword>
<comment type="caution">
    <text evidence="5">The sequence shown here is derived from an EMBL/GenBank/DDBJ whole genome shotgun (WGS) entry which is preliminary data.</text>
</comment>
<dbReference type="RefSeq" id="WP_209662886.1">
    <property type="nucleotide sequence ID" value="NZ_JAGGMS010000001.1"/>
</dbReference>
<evidence type="ECO:0008006" key="7">
    <source>
        <dbReference type="Google" id="ProtNLM"/>
    </source>
</evidence>
<evidence type="ECO:0000313" key="5">
    <source>
        <dbReference type="EMBL" id="MBP2179126.1"/>
    </source>
</evidence>
<comment type="subcellular location">
    <subcellularLocation>
        <location evidence="1">Cytoplasm</location>
    </subcellularLocation>
</comment>
<keyword evidence="4" id="KW-0143">Chaperone</keyword>
<organism evidence="5 6">
    <name type="scientific">Amycolatopsis magusensis</name>
    <dbReference type="NCBI Taxonomy" id="882444"/>
    <lineage>
        <taxon>Bacteria</taxon>
        <taxon>Bacillati</taxon>
        <taxon>Actinomycetota</taxon>
        <taxon>Actinomycetes</taxon>
        <taxon>Pseudonocardiales</taxon>
        <taxon>Pseudonocardiaceae</taxon>
        <taxon>Amycolatopsis</taxon>
    </lineage>
</organism>
<protein>
    <recommendedName>
        <fullName evidence="7">EspG family protein</fullName>
    </recommendedName>
</protein>
<evidence type="ECO:0000313" key="6">
    <source>
        <dbReference type="Proteomes" id="UP000741013"/>
    </source>
</evidence>
<evidence type="ECO:0000256" key="3">
    <source>
        <dbReference type="ARBA" id="ARBA00022490"/>
    </source>
</evidence>
<dbReference type="InterPro" id="IPR025734">
    <property type="entry name" value="EspG"/>
</dbReference>
<evidence type="ECO:0000256" key="1">
    <source>
        <dbReference type="ARBA" id="ARBA00004496"/>
    </source>
</evidence>
<keyword evidence="6" id="KW-1185">Reference proteome</keyword>
<evidence type="ECO:0000256" key="2">
    <source>
        <dbReference type="ARBA" id="ARBA00006411"/>
    </source>
</evidence>